<evidence type="ECO:0000259" key="1">
    <source>
        <dbReference type="Pfam" id="PF04326"/>
    </source>
</evidence>
<comment type="caution">
    <text evidence="2">The sequence shown here is derived from an EMBL/GenBank/DDBJ whole genome shotgun (WGS) entry which is preliminary data.</text>
</comment>
<dbReference type="PANTHER" id="PTHR30595:SF6">
    <property type="entry name" value="SCHLAFEN ALBA-2 DOMAIN-CONTAINING PROTEIN"/>
    <property type="match status" value="1"/>
</dbReference>
<accession>A0A1B8YN12</accession>
<name>A0A1B8YN12_9GAMM</name>
<keyword evidence="3" id="KW-1185">Reference proteome</keyword>
<dbReference type="Gene3D" id="3.30.950.30">
    <property type="entry name" value="Schlafen, AAA domain"/>
    <property type="match status" value="1"/>
</dbReference>
<organism evidence="2 3">
    <name type="scientific">Photorhabdus namnaonensis</name>
    <dbReference type="NCBI Taxonomy" id="1851568"/>
    <lineage>
        <taxon>Bacteria</taxon>
        <taxon>Pseudomonadati</taxon>
        <taxon>Pseudomonadota</taxon>
        <taxon>Gammaproteobacteria</taxon>
        <taxon>Enterobacterales</taxon>
        <taxon>Morganellaceae</taxon>
        <taxon>Photorhabdus</taxon>
    </lineage>
</organism>
<evidence type="ECO:0000313" key="3">
    <source>
        <dbReference type="Proteomes" id="UP000092665"/>
    </source>
</evidence>
<dbReference type="InterPro" id="IPR038461">
    <property type="entry name" value="Schlafen_AlbA_2_dom_sf"/>
</dbReference>
<sequence>MLKTELLEIIANGENSGVEFKRDDIRPEQLAKEVVAMANFQGGRVLLGVEDDGAISGVQRHDLEEWVMNVFQSKIHPMMLPFYEEVKLDDGKLVAVISFPIGISKPYVVRHSGKEEIYIRVGTTSRLATK</sequence>
<proteinExistence type="predicted"/>
<dbReference type="PATRIC" id="fig|29488.15.peg.286"/>
<dbReference type="PANTHER" id="PTHR30595">
    <property type="entry name" value="GLPR-RELATED TRANSCRIPTIONAL REPRESSOR"/>
    <property type="match status" value="1"/>
</dbReference>
<dbReference type="RefSeq" id="WP_065388819.1">
    <property type="nucleotide sequence ID" value="NZ_CAWMQN010000009.1"/>
</dbReference>
<gene>
    <name evidence="2" type="ORF">Phpb_00256</name>
</gene>
<feature type="domain" description="Schlafen AlbA-2" evidence="1">
    <location>
        <begin position="14"/>
        <end position="128"/>
    </location>
</feature>
<dbReference type="Pfam" id="PF04326">
    <property type="entry name" value="SLFN_AlbA_2"/>
    <property type="match status" value="1"/>
</dbReference>
<protein>
    <submittedName>
        <fullName evidence="2">Divergent AAA domain protein</fullName>
    </submittedName>
</protein>
<dbReference type="AlphaFoldDB" id="A0A1B8YN12"/>
<reference evidence="3" key="1">
    <citation type="submission" date="2015-11" db="EMBL/GenBank/DDBJ databases">
        <authorList>
            <person name="Tobias N.J."/>
            <person name="Mishra B."/>
            <person name="Gupta D.K."/>
            <person name="Thines M."/>
            <person name="Stinear T.P."/>
            <person name="Bode H.B."/>
        </authorList>
    </citation>
    <scope>NUCLEOTIDE SEQUENCE [LARGE SCALE GENOMIC DNA]</scope>
    <source>
        <strain evidence="3">PB45.5</strain>
    </source>
</reference>
<dbReference type="EMBL" id="LOIC01000009">
    <property type="protein sequence ID" value="OCA56525.1"/>
    <property type="molecule type" value="Genomic_DNA"/>
</dbReference>
<dbReference type="InterPro" id="IPR007421">
    <property type="entry name" value="Schlafen_AlbA_2_dom"/>
</dbReference>
<evidence type="ECO:0000313" key="2">
    <source>
        <dbReference type="EMBL" id="OCA56525.1"/>
    </source>
</evidence>
<dbReference type="Proteomes" id="UP000092665">
    <property type="component" value="Unassembled WGS sequence"/>
</dbReference>